<dbReference type="Pfam" id="PF13439">
    <property type="entry name" value="Glyco_transf_4"/>
    <property type="match status" value="1"/>
</dbReference>
<dbReference type="InterPro" id="IPR028098">
    <property type="entry name" value="Glyco_trans_4-like_N"/>
</dbReference>
<reference evidence="2" key="1">
    <citation type="journal article" date="2014" name="Front. Microbiol.">
        <title>High frequency of phylogenetically diverse reductive dehalogenase-homologous genes in deep subseafloor sedimentary metagenomes.</title>
        <authorList>
            <person name="Kawai M."/>
            <person name="Futagami T."/>
            <person name="Toyoda A."/>
            <person name="Takaki Y."/>
            <person name="Nishi S."/>
            <person name="Hori S."/>
            <person name="Arai W."/>
            <person name="Tsubouchi T."/>
            <person name="Morono Y."/>
            <person name="Uchiyama I."/>
            <person name="Ito T."/>
            <person name="Fujiyama A."/>
            <person name="Inagaki F."/>
            <person name="Takami H."/>
        </authorList>
    </citation>
    <scope>NUCLEOTIDE SEQUENCE</scope>
    <source>
        <strain evidence="2">Expedition CK06-06</strain>
    </source>
</reference>
<feature type="domain" description="Glycosyltransferase subfamily 4-like N-terminal" evidence="1">
    <location>
        <begin position="22"/>
        <end position="164"/>
    </location>
</feature>
<comment type="caution">
    <text evidence="2">The sequence shown here is derived from an EMBL/GenBank/DDBJ whole genome shotgun (WGS) entry which is preliminary data.</text>
</comment>
<gene>
    <name evidence="2" type="ORF">S12H4_20912</name>
</gene>
<proteinExistence type="predicted"/>
<accession>X1SJ14</accession>
<dbReference type="EMBL" id="BARW01010671">
    <property type="protein sequence ID" value="GAI79131.1"/>
    <property type="molecule type" value="Genomic_DNA"/>
</dbReference>
<sequence length="236" mass="27178">MSNKKICILTSVHPVFDIRIFYKQAKTLANAGYEVTLIAQHEKNEIVNGVKIIALPKSKNRLQRMFFLTLKILREALNHKADIYHFHDPELIPAGLVLKVAGKKIIYDVHEDYTKQILSKPYLAKITRSCIAFLTNTIEYISSRFFDGIITATDAILENFSRHKKAVSIRNFPIISNFAVVKGNSHNKRYIFNLIYIGVLHEIRGITQIIKALDLLDPNKELKLTNLYKDLLKNYH</sequence>
<evidence type="ECO:0000313" key="2">
    <source>
        <dbReference type="EMBL" id="GAI79131.1"/>
    </source>
</evidence>
<organism evidence="2">
    <name type="scientific">marine sediment metagenome</name>
    <dbReference type="NCBI Taxonomy" id="412755"/>
    <lineage>
        <taxon>unclassified sequences</taxon>
        <taxon>metagenomes</taxon>
        <taxon>ecological metagenomes</taxon>
    </lineage>
</organism>
<evidence type="ECO:0000259" key="1">
    <source>
        <dbReference type="Pfam" id="PF13439"/>
    </source>
</evidence>
<dbReference type="AlphaFoldDB" id="X1SJ14"/>
<dbReference type="Gene3D" id="3.40.50.2000">
    <property type="entry name" value="Glycogen Phosphorylase B"/>
    <property type="match status" value="1"/>
</dbReference>
<protein>
    <recommendedName>
        <fullName evidence="1">Glycosyltransferase subfamily 4-like N-terminal domain-containing protein</fullName>
    </recommendedName>
</protein>
<name>X1SJ14_9ZZZZ</name>
<dbReference type="SUPFAM" id="SSF53756">
    <property type="entry name" value="UDP-Glycosyltransferase/glycogen phosphorylase"/>
    <property type="match status" value="1"/>
</dbReference>